<evidence type="ECO:0000256" key="1">
    <source>
        <dbReference type="SAM" id="MobiDB-lite"/>
    </source>
</evidence>
<keyword evidence="2" id="KW-1133">Transmembrane helix</keyword>
<dbReference type="AlphaFoldDB" id="A0AA38VQ97"/>
<keyword evidence="2" id="KW-0812">Transmembrane</keyword>
<sequence length="415" mass="46242">MSSARSNSRKDHGAVVEYGVFSSLLALPSTQTGTADVVARGITLRRLGNWDRSTLGQVVLHSHLEADPSWAMKQLKAVLWLTLLWAVSAARGLSRLLWRWAIQPSRPIVRLFLGLLGSVLVAVLESILQWEKQAACDFIILGIKLDRLIRKLGQSTSRHVQGLWPSHSYNLIARFPTFLLHVGIITIIFCLLKILSPFASFPTVLAPAQTRVLMGPTHPLLPPPPLHTPFKTTDVCLAEVCSLHTLLSHERLTSHAFSSTLYDILGLPNRATPENHHPSSGPPRHHHNTNKNNNPVNPEAPDTSTPPSPPQNIYRLAADARHPLLCRGDRREQCMALLYRAALLLQDETTRGFYDTVFLREMERVWDADIGPEEAVDRWRRLEDLCEGAGLVVGIETCYGYGWGMRMMGNREAGG</sequence>
<feature type="transmembrane region" description="Helical" evidence="2">
    <location>
        <begin position="171"/>
        <end position="192"/>
    </location>
</feature>
<proteinExistence type="predicted"/>
<protein>
    <submittedName>
        <fullName evidence="3">Uncharacterized protein</fullName>
    </submittedName>
</protein>
<keyword evidence="2" id="KW-0472">Membrane</keyword>
<feature type="compositionally biased region" description="Low complexity" evidence="1">
    <location>
        <begin position="290"/>
        <end position="301"/>
    </location>
</feature>
<gene>
    <name evidence="3" type="ORF">NKR19_g7473</name>
</gene>
<name>A0AA38VQ97_9PEZI</name>
<accession>A0AA38VQ97</accession>
<evidence type="ECO:0000313" key="4">
    <source>
        <dbReference type="Proteomes" id="UP001174691"/>
    </source>
</evidence>
<feature type="transmembrane region" description="Helical" evidence="2">
    <location>
        <begin position="109"/>
        <end position="128"/>
    </location>
</feature>
<dbReference type="Proteomes" id="UP001174691">
    <property type="component" value="Unassembled WGS sequence"/>
</dbReference>
<reference evidence="3" key="1">
    <citation type="submission" date="2022-07" db="EMBL/GenBank/DDBJ databases">
        <title>Fungi with potential for degradation of polypropylene.</title>
        <authorList>
            <person name="Gostincar C."/>
        </authorList>
    </citation>
    <scope>NUCLEOTIDE SEQUENCE</scope>
    <source>
        <strain evidence="3">EXF-13287</strain>
    </source>
</reference>
<evidence type="ECO:0000256" key="2">
    <source>
        <dbReference type="SAM" id="Phobius"/>
    </source>
</evidence>
<evidence type="ECO:0000313" key="3">
    <source>
        <dbReference type="EMBL" id="KAJ9139310.1"/>
    </source>
</evidence>
<feature type="region of interest" description="Disordered" evidence="1">
    <location>
        <begin position="268"/>
        <end position="313"/>
    </location>
</feature>
<feature type="transmembrane region" description="Helical" evidence="2">
    <location>
        <begin position="77"/>
        <end position="97"/>
    </location>
</feature>
<organism evidence="3 4">
    <name type="scientific">Coniochaeta hoffmannii</name>
    <dbReference type="NCBI Taxonomy" id="91930"/>
    <lineage>
        <taxon>Eukaryota</taxon>
        <taxon>Fungi</taxon>
        <taxon>Dikarya</taxon>
        <taxon>Ascomycota</taxon>
        <taxon>Pezizomycotina</taxon>
        <taxon>Sordariomycetes</taxon>
        <taxon>Sordariomycetidae</taxon>
        <taxon>Coniochaetales</taxon>
        <taxon>Coniochaetaceae</taxon>
        <taxon>Coniochaeta</taxon>
    </lineage>
</organism>
<dbReference type="EMBL" id="JANBVN010000131">
    <property type="protein sequence ID" value="KAJ9139310.1"/>
    <property type="molecule type" value="Genomic_DNA"/>
</dbReference>
<comment type="caution">
    <text evidence="3">The sequence shown here is derived from an EMBL/GenBank/DDBJ whole genome shotgun (WGS) entry which is preliminary data.</text>
</comment>
<keyword evidence="4" id="KW-1185">Reference proteome</keyword>